<evidence type="ECO:0000313" key="2">
    <source>
        <dbReference type="EMBL" id="GGQ22107.1"/>
    </source>
</evidence>
<gene>
    <name evidence="2" type="ORF">GCM10010140_60410</name>
</gene>
<evidence type="ECO:0000313" key="3">
    <source>
        <dbReference type="Proteomes" id="UP000611554"/>
    </source>
</evidence>
<keyword evidence="3" id="KW-1185">Reference proteome</keyword>
<evidence type="ECO:0000256" key="1">
    <source>
        <dbReference type="SAM" id="MobiDB-lite"/>
    </source>
</evidence>
<accession>A0ABQ2RE57</accession>
<protein>
    <submittedName>
        <fullName evidence="2">Uncharacterized protein</fullName>
    </submittedName>
</protein>
<reference evidence="3" key="1">
    <citation type="journal article" date="2019" name="Int. J. Syst. Evol. Microbiol.">
        <title>The Global Catalogue of Microorganisms (GCM) 10K type strain sequencing project: providing services to taxonomists for standard genome sequencing and annotation.</title>
        <authorList>
            <consortium name="The Broad Institute Genomics Platform"/>
            <consortium name="The Broad Institute Genome Sequencing Center for Infectious Disease"/>
            <person name="Wu L."/>
            <person name="Ma J."/>
        </authorList>
    </citation>
    <scope>NUCLEOTIDE SEQUENCE [LARGE SCALE GENOMIC DNA]</scope>
    <source>
        <strain evidence="3">JCM 3115</strain>
    </source>
</reference>
<dbReference type="EMBL" id="BMQJ01000018">
    <property type="protein sequence ID" value="GGQ22107.1"/>
    <property type="molecule type" value="Genomic_DNA"/>
</dbReference>
<name>A0ABQ2RE57_9ACTN</name>
<dbReference type="Proteomes" id="UP000611554">
    <property type="component" value="Unassembled WGS sequence"/>
</dbReference>
<organism evidence="2 3">
    <name type="scientific">Streptosporangium pseudovulgare</name>
    <dbReference type="NCBI Taxonomy" id="35765"/>
    <lineage>
        <taxon>Bacteria</taxon>
        <taxon>Bacillati</taxon>
        <taxon>Actinomycetota</taxon>
        <taxon>Actinomycetes</taxon>
        <taxon>Streptosporangiales</taxon>
        <taxon>Streptosporangiaceae</taxon>
        <taxon>Streptosporangium</taxon>
    </lineage>
</organism>
<sequence>MPVKRGDGDTDGWVVVLIAPLDDPQHEVDLTCIRQGADLRVLNGQVPPWPEAQEAMETGTALAEHFSMPFHFASPYWPSLPPSTRAWTDSAYLRARSGSDPPRTAPPAQCSTARASSPP</sequence>
<feature type="region of interest" description="Disordered" evidence="1">
    <location>
        <begin position="93"/>
        <end position="119"/>
    </location>
</feature>
<comment type="caution">
    <text evidence="2">The sequence shown here is derived from an EMBL/GenBank/DDBJ whole genome shotgun (WGS) entry which is preliminary data.</text>
</comment>
<proteinExistence type="predicted"/>
<feature type="compositionally biased region" description="Polar residues" evidence="1">
    <location>
        <begin position="109"/>
        <end position="119"/>
    </location>
</feature>